<dbReference type="InterPro" id="IPR010982">
    <property type="entry name" value="Lambda_DNA-bd_dom_sf"/>
</dbReference>
<sequence>MEISKKIAKARKLKGFTQEELADKTNVTVRTIQRIENGESLPRAYTLKSIAAALEMDYEDLIQQNSVETNSPIINDKDEKRFLRIFTLANFTYLLIPFFHFLIPYYLFKNYRNKSNKATDFCTSVVQQQIAWVIGNSLMMLLTMLYNFAATSYFDKAFTLNYVWVFFAMYLLNAMLIFMTCAVLKLFPLVRWNHNRVYLAFVVRMSCS</sequence>
<keyword evidence="5" id="KW-1185">Reference proteome</keyword>
<dbReference type="EMBL" id="BAABGR010000013">
    <property type="protein sequence ID" value="GAA4514430.1"/>
    <property type="molecule type" value="Genomic_DNA"/>
</dbReference>
<dbReference type="Proteomes" id="UP001500394">
    <property type="component" value="Unassembled WGS sequence"/>
</dbReference>
<evidence type="ECO:0000313" key="5">
    <source>
        <dbReference type="Proteomes" id="UP001500394"/>
    </source>
</evidence>
<keyword evidence="1" id="KW-0238">DNA-binding</keyword>
<reference evidence="5" key="1">
    <citation type="journal article" date="2019" name="Int. J. Syst. Evol. Microbiol.">
        <title>The Global Catalogue of Microorganisms (GCM) 10K type strain sequencing project: providing services to taxonomists for standard genome sequencing and annotation.</title>
        <authorList>
            <consortium name="The Broad Institute Genomics Platform"/>
            <consortium name="The Broad Institute Genome Sequencing Center for Infectious Disease"/>
            <person name="Wu L."/>
            <person name="Ma J."/>
        </authorList>
    </citation>
    <scope>NUCLEOTIDE SEQUENCE [LARGE SCALE GENOMIC DNA]</scope>
    <source>
        <strain evidence="5">JCM 17858</strain>
    </source>
</reference>
<dbReference type="PANTHER" id="PTHR46797:SF1">
    <property type="entry name" value="METHYLPHOSPHONATE SYNTHASE"/>
    <property type="match status" value="1"/>
</dbReference>
<evidence type="ECO:0000313" key="4">
    <source>
        <dbReference type="EMBL" id="GAA4514430.1"/>
    </source>
</evidence>
<dbReference type="PANTHER" id="PTHR46797">
    <property type="entry name" value="HTH-TYPE TRANSCRIPTIONAL REGULATOR"/>
    <property type="match status" value="1"/>
</dbReference>
<feature type="transmembrane region" description="Helical" evidence="2">
    <location>
        <begin position="129"/>
        <end position="150"/>
    </location>
</feature>
<evidence type="ECO:0000256" key="2">
    <source>
        <dbReference type="SAM" id="Phobius"/>
    </source>
</evidence>
<protein>
    <recommendedName>
        <fullName evidence="3">HTH cro/C1-type domain-containing protein</fullName>
    </recommendedName>
</protein>
<dbReference type="Pfam" id="PF01381">
    <property type="entry name" value="HTH_3"/>
    <property type="match status" value="1"/>
</dbReference>
<feature type="transmembrane region" description="Helical" evidence="2">
    <location>
        <begin position="85"/>
        <end position="108"/>
    </location>
</feature>
<dbReference type="SMART" id="SM00530">
    <property type="entry name" value="HTH_XRE"/>
    <property type="match status" value="1"/>
</dbReference>
<dbReference type="CDD" id="cd00093">
    <property type="entry name" value="HTH_XRE"/>
    <property type="match status" value="1"/>
</dbReference>
<dbReference type="SUPFAM" id="SSF47413">
    <property type="entry name" value="lambda repressor-like DNA-binding domains"/>
    <property type="match status" value="1"/>
</dbReference>
<name>A0ABP8QZU7_9SPHI</name>
<dbReference type="InterPro" id="IPR001387">
    <property type="entry name" value="Cro/C1-type_HTH"/>
</dbReference>
<dbReference type="InterPro" id="IPR050807">
    <property type="entry name" value="TransReg_Diox_bact_type"/>
</dbReference>
<accession>A0ABP8QZU7</accession>
<evidence type="ECO:0000259" key="3">
    <source>
        <dbReference type="PROSITE" id="PS50943"/>
    </source>
</evidence>
<dbReference type="RefSeq" id="WP_345065867.1">
    <property type="nucleotide sequence ID" value="NZ_BAABGR010000013.1"/>
</dbReference>
<keyword evidence="2" id="KW-0472">Membrane</keyword>
<dbReference type="PROSITE" id="PS50943">
    <property type="entry name" value="HTH_CROC1"/>
    <property type="match status" value="1"/>
</dbReference>
<proteinExistence type="predicted"/>
<comment type="caution">
    <text evidence="4">The sequence shown here is derived from an EMBL/GenBank/DDBJ whole genome shotgun (WGS) entry which is preliminary data.</text>
</comment>
<organism evidence="4 5">
    <name type="scientific">Sphingobacterium thermophilum</name>
    <dbReference type="NCBI Taxonomy" id="768534"/>
    <lineage>
        <taxon>Bacteria</taxon>
        <taxon>Pseudomonadati</taxon>
        <taxon>Bacteroidota</taxon>
        <taxon>Sphingobacteriia</taxon>
        <taxon>Sphingobacteriales</taxon>
        <taxon>Sphingobacteriaceae</taxon>
        <taxon>Sphingobacterium</taxon>
    </lineage>
</organism>
<feature type="domain" description="HTH cro/C1-type" evidence="3">
    <location>
        <begin position="7"/>
        <end position="61"/>
    </location>
</feature>
<keyword evidence="2" id="KW-0812">Transmembrane</keyword>
<dbReference type="Gene3D" id="1.10.260.40">
    <property type="entry name" value="lambda repressor-like DNA-binding domains"/>
    <property type="match status" value="1"/>
</dbReference>
<feature type="transmembrane region" description="Helical" evidence="2">
    <location>
        <begin position="162"/>
        <end position="187"/>
    </location>
</feature>
<evidence type="ECO:0000256" key="1">
    <source>
        <dbReference type="ARBA" id="ARBA00023125"/>
    </source>
</evidence>
<keyword evidence="2" id="KW-1133">Transmembrane helix</keyword>
<gene>
    <name evidence="4" type="ORF">GCM10023173_11020</name>
</gene>